<evidence type="ECO:0000256" key="6">
    <source>
        <dbReference type="ARBA" id="ARBA00022763"/>
    </source>
</evidence>
<gene>
    <name evidence="14" type="primary">ruvC</name>
    <name evidence="16" type="ORF">SAMN02745199_0469</name>
</gene>
<evidence type="ECO:0000256" key="1">
    <source>
        <dbReference type="ARBA" id="ARBA00009518"/>
    </source>
</evidence>
<feature type="active site" evidence="14">
    <location>
        <position position="7"/>
    </location>
</feature>
<dbReference type="EC" id="3.1.21.10" evidence="14 15"/>
<evidence type="ECO:0000256" key="13">
    <source>
        <dbReference type="ARBA" id="ARBA00065075"/>
    </source>
</evidence>
<dbReference type="PANTHER" id="PTHR30194">
    <property type="entry name" value="CROSSOVER JUNCTION ENDODEOXYRIBONUCLEASE RUVC"/>
    <property type="match status" value="1"/>
</dbReference>
<comment type="catalytic activity">
    <reaction evidence="12 14">
        <text>Endonucleolytic cleavage at a junction such as a reciprocal single-stranded crossover between two homologous DNA duplexes (Holliday junction).</text>
        <dbReference type="EC" id="3.1.21.10"/>
    </reaction>
</comment>
<evidence type="ECO:0000256" key="9">
    <source>
        <dbReference type="ARBA" id="ARBA00023125"/>
    </source>
</evidence>
<evidence type="ECO:0000256" key="11">
    <source>
        <dbReference type="ARBA" id="ARBA00023204"/>
    </source>
</evidence>
<evidence type="ECO:0000256" key="12">
    <source>
        <dbReference type="ARBA" id="ARBA00029354"/>
    </source>
</evidence>
<dbReference type="GO" id="GO:0048476">
    <property type="term" value="C:Holliday junction resolvase complex"/>
    <property type="evidence" value="ECO:0007669"/>
    <property type="project" value="UniProtKB-UniRule"/>
</dbReference>
<dbReference type="SUPFAM" id="SSF53098">
    <property type="entry name" value="Ribonuclease H-like"/>
    <property type="match status" value="1"/>
</dbReference>
<dbReference type="InterPro" id="IPR012337">
    <property type="entry name" value="RNaseH-like_sf"/>
</dbReference>
<keyword evidence="3 14" id="KW-0540">Nuclease</keyword>
<keyword evidence="4 14" id="KW-0479">Metal-binding</keyword>
<evidence type="ECO:0000256" key="8">
    <source>
        <dbReference type="ARBA" id="ARBA00022842"/>
    </source>
</evidence>
<reference evidence="17" key="1">
    <citation type="submission" date="2016-11" db="EMBL/GenBank/DDBJ databases">
        <authorList>
            <person name="Varghese N."/>
            <person name="Submissions S."/>
        </authorList>
    </citation>
    <scope>NUCLEOTIDE SEQUENCE [LARGE SCALE GENOMIC DNA]</scope>
    <source>
        <strain evidence="17">DSM 15807</strain>
    </source>
</reference>
<comment type="function">
    <text evidence="14">The RuvA-RuvB-RuvC complex processes Holliday junction (HJ) DNA during genetic recombination and DNA repair. Endonuclease that resolves HJ intermediates. Cleaves cruciform DNA by making single-stranded nicks across the HJ at symmetrical positions within the homologous arms, yielding a 5'-phosphate and a 3'-hydroxyl group; requires a central core of homology in the junction. The consensus cleavage sequence is 5'-(A/T)TT(C/G)-3'. Cleavage occurs on the 3'-side of the TT dinucleotide at the point of strand exchange. HJ branch migration catalyzed by RuvA-RuvB allows RuvC to scan DNA until it finds its consensus sequence, where it cleaves and resolves the cruciform DNA.</text>
</comment>
<keyword evidence="9 14" id="KW-0238">DNA-binding</keyword>
<feature type="binding site" evidence="14">
    <location>
        <position position="140"/>
    </location>
    <ligand>
        <name>Mg(2+)</name>
        <dbReference type="ChEBI" id="CHEBI:18420"/>
        <label>1</label>
    </ligand>
</feature>
<comment type="cofactor">
    <cofactor evidence="14">
        <name>Mg(2+)</name>
        <dbReference type="ChEBI" id="CHEBI:18420"/>
    </cofactor>
    <text evidence="14">Binds 2 Mg(2+) ion per subunit.</text>
</comment>
<dbReference type="GO" id="GO:0008821">
    <property type="term" value="F:crossover junction DNA endonuclease activity"/>
    <property type="evidence" value="ECO:0007669"/>
    <property type="project" value="UniProtKB-UniRule"/>
</dbReference>
<accession>A0A1M5RKG1</accession>
<evidence type="ECO:0000256" key="10">
    <source>
        <dbReference type="ARBA" id="ARBA00023172"/>
    </source>
</evidence>
<keyword evidence="2 14" id="KW-0963">Cytoplasm</keyword>
<name>A0A1M5RKG1_9BACT</name>
<organism evidence="16 17">
    <name type="scientific">Thermosipho atlanticus DSM 15807</name>
    <dbReference type="NCBI Taxonomy" id="1123380"/>
    <lineage>
        <taxon>Bacteria</taxon>
        <taxon>Thermotogati</taxon>
        <taxon>Thermotogota</taxon>
        <taxon>Thermotogae</taxon>
        <taxon>Thermotogales</taxon>
        <taxon>Fervidobacteriaceae</taxon>
        <taxon>Thermosipho</taxon>
    </lineage>
</organism>
<evidence type="ECO:0000313" key="16">
    <source>
        <dbReference type="EMBL" id="SHH26659.1"/>
    </source>
</evidence>
<comment type="subunit">
    <text evidence="13 14">Homodimer which binds Holliday junction (HJ) DNA. The HJ becomes 2-fold symmetrical on binding to RuvC with unstacked arms; it has a different conformation from HJ DNA in complex with RuvA. In the full resolvosome a probable DNA-RuvA(4)-RuvB(12)-RuvC(2) complex forms which resolves the HJ.</text>
</comment>
<dbReference type="CDD" id="cd16962">
    <property type="entry name" value="RuvC"/>
    <property type="match status" value="1"/>
</dbReference>
<dbReference type="EMBL" id="FQXN01000002">
    <property type="protein sequence ID" value="SHH26659.1"/>
    <property type="molecule type" value="Genomic_DNA"/>
</dbReference>
<keyword evidence="7 14" id="KW-0378">Hydrolase</keyword>
<dbReference type="GO" id="GO:0000287">
    <property type="term" value="F:magnesium ion binding"/>
    <property type="evidence" value="ECO:0007669"/>
    <property type="project" value="UniProtKB-UniRule"/>
</dbReference>
<dbReference type="FunFam" id="3.30.420.10:FF:000002">
    <property type="entry name" value="Crossover junction endodeoxyribonuclease RuvC"/>
    <property type="match status" value="1"/>
</dbReference>
<keyword evidence="17" id="KW-1185">Reference proteome</keyword>
<evidence type="ECO:0000256" key="2">
    <source>
        <dbReference type="ARBA" id="ARBA00022490"/>
    </source>
</evidence>
<proteinExistence type="inferred from homology"/>
<keyword evidence="11 14" id="KW-0234">DNA repair</keyword>
<evidence type="ECO:0000256" key="5">
    <source>
        <dbReference type="ARBA" id="ARBA00022759"/>
    </source>
</evidence>
<feature type="binding site" evidence="14">
    <location>
        <position position="7"/>
    </location>
    <ligand>
        <name>Mg(2+)</name>
        <dbReference type="ChEBI" id="CHEBI:18420"/>
        <label>1</label>
    </ligand>
</feature>
<dbReference type="AlphaFoldDB" id="A0A1M5RKG1"/>
<dbReference type="STRING" id="1123380.SAMN02745199_0469"/>
<evidence type="ECO:0000313" key="17">
    <source>
        <dbReference type="Proteomes" id="UP000242592"/>
    </source>
</evidence>
<dbReference type="PROSITE" id="PS01321">
    <property type="entry name" value="RUVC"/>
    <property type="match status" value="1"/>
</dbReference>
<dbReference type="GO" id="GO:0006281">
    <property type="term" value="P:DNA repair"/>
    <property type="evidence" value="ECO:0007669"/>
    <property type="project" value="UniProtKB-UniRule"/>
</dbReference>
<dbReference type="PRINTS" id="PR00696">
    <property type="entry name" value="RSOLVASERUVC"/>
</dbReference>
<sequence length="157" mass="17472">MTILGVDPGYGILGYGVLEKNGNKIKHITHGVITTTKDIEMPDRLGYIYTEFVKLIDKYSPDVCAIESLFFYNNSKTAIHVGEARGVILLAISQKNIPLKEFTPYQVKNNVTGYGRADKKQVQKMMKILLALDEVPKPDDAADALAVAWCYAVEKAY</sequence>
<keyword evidence="8 14" id="KW-0460">Magnesium</keyword>
<dbReference type="InterPro" id="IPR020563">
    <property type="entry name" value="X-over_junc_endoDNase_Mg_BS"/>
</dbReference>
<dbReference type="Gene3D" id="3.30.420.10">
    <property type="entry name" value="Ribonuclease H-like superfamily/Ribonuclease H"/>
    <property type="match status" value="1"/>
</dbReference>
<dbReference type="NCBIfam" id="NF000711">
    <property type="entry name" value="PRK00039.2-1"/>
    <property type="match status" value="1"/>
</dbReference>
<comment type="similarity">
    <text evidence="1 14">Belongs to the RuvC family.</text>
</comment>
<comment type="subcellular location">
    <subcellularLocation>
        <location evidence="14">Cytoplasm</location>
    </subcellularLocation>
</comment>
<dbReference type="GO" id="GO:0005737">
    <property type="term" value="C:cytoplasm"/>
    <property type="evidence" value="ECO:0007669"/>
    <property type="project" value="UniProtKB-SubCell"/>
</dbReference>
<dbReference type="HAMAP" id="MF_00034">
    <property type="entry name" value="RuvC"/>
    <property type="match status" value="1"/>
</dbReference>
<dbReference type="PANTHER" id="PTHR30194:SF3">
    <property type="entry name" value="CROSSOVER JUNCTION ENDODEOXYRIBONUCLEASE RUVC"/>
    <property type="match status" value="1"/>
</dbReference>
<feature type="binding site" evidence="14">
    <location>
        <position position="67"/>
    </location>
    <ligand>
        <name>Mg(2+)</name>
        <dbReference type="ChEBI" id="CHEBI:18420"/>
        <label>2</label>
    </ligand>
</feature>
<dbReference type="InterPro" id="IPR002176">
    <property type="entry name" value="X-over_junc_endoDNase_RuvC"/>
</dbReference>
<evidence type="ECO:0000256" key="3">
    <source>
        <dbReference type="ARBA" id="ARBA00022722"/>
    </source>
</evidence>
<feature type="active site" evidence="14">
    <location>
        <position position="140"/>
    </location>
</feature>
<keyword evidence="5 14" id="KW-0255">Endonuclease</keyword>
<dbReference type="InterPro" id="IPR036397">
    <property type="entry name" value="RNaseH_sf"/>
</dbReference>
<dbReference type="GO" id="GO:0006310">
    <property type="term" value="P:DNA recombination"/>
    <property type="evidence" value="ECO:0007669"/>
    <property type="project" value="UniProtKB-UniRule"/>
</dbReference>
<evidence type="ECO:0000256" key="14">
    <source>
        <dbReference type="HAMAP-Rule" id="MF_00034"/>
    </source>
</evidence>
<dbReference type="RefSeq" id="WP_073071786.1">
    <property type="nucleotide sequence ID" value="NZ_FQXN01000002.1"/>
</dbReference>
<dbReference type="OrthoDB" id="9805499at2"/>
<dbReference type="GO" id="GO:0003677">
    <property type="term" value="F:DNA binding"/>
    <property type="evidence" value="ECO:0007669"/>
    <property type="project" value="UniProtKB-KW"/>
</dbReference>
<dbReference type="NCBIfam" id="TIGR00228">
    <property type="entry name" value="ruvC"/>
    <property type="match status" value="1"/>
</dbReference>
<dbReference type="Proteomes" id="UP000242592">
    <property type="component" value="Unassembled WGS sequence"/>
</dbReference>
<evidence type="ECO:0000256" key="7">
    <source>
        <dbReference type="ARBA" id="ARBA00022801"/>
    </source>
</evidence>
<dbReference type="Pfam" id="PF02075">
    <property type="entry name" value="RuvC"/>
    <property type="match status" value="1"/>
</dbReference>
<evidence type="ECO:0000256" key="15">
    <source>
        <dbReference type="NCBIfam" id="TIGR00228"/>
    </source>
</evidence>
<keyword evidence="10 14" id="KW-0233">DNA recombination</keyword>
<evidence type="ECO:0000256" key="4">
    <source>
        <dbReference type="ARBA" id="ARBA00022723"/>
    </source>
</evidence>
<protein>
    <recommendedName>
        <fullName evidence="14 15">Crossover junction endodeoxyribonuclease RuvC</fullName>
        <ecNumber evidence="14 15">3.1.21.10</ecNumber>
    </recommendedName>
    <alternativeName>
        <fullName evidence="14">Holliday junction nuclease RuvC</fullName>
    </alternativeName>
    <alternativeName>
        <fullName evidence="14">Holliday junction resolvase RuvC</fullName>
    </alternativeName>
</protein>
<keyword evidence="6 14" id="KW-0227">DNA damage</keyword>
<feature type="active site" evidence="14">
    <location>
        <position position="67"/>
    </location>
</feature>